<dbReference type="EMBL" id="CP015519">
    <property type="protein sequence ID" value="APG27732.1"/>
    <property type="molecule type" value="Genomic_DNA"/>
</dbReference>
<dbReference type="AlphaFoldDB" id="A0A1L3GP84"/>
<dbReference type="SUPFAM" id="SSF51395">
    <property type="entry name" value="FMN-linked oxidoreductases"/>
    <property type="match status" value="1"/>
</dbReference>
<proteinExistence type="inferred from homology"/>
<accession>A0A1L3GP84</accession>
<evidence type="ECO:0000313" key="3">
    <source>
        <dbReference type="EMBL" id="APG27732.1"/>
    </source>
</evidence>
<dbReference type="STRING" id="1842532.A7E78_07705"/>
<dbReference type="KEGG" id="pef:A7E78_07705"/>
<comment type="similarity">
    <text evidence="1">Belongs to the glutamate synthase family.</text>
</comment>
<dbReference type="RefSeq" id="WP_072283699.1">
    <property type="nucleotide sequence ID" value="NZ_CP015519.1"/>
</dbReference>
<dbReference type="InterPro" id="IPR013785">
    <property type="entry name" value="Aldolase_TIM"/>
</dbReference>
<dbReference type="InterPro" id="IPR002932">
    <property type="entry name" value="Glu_synthdom"/>
</dbReference>
<protein>
    <submittedName>
        <fullName evidence="3">Glutamate synthase</fullName>
    </submittedName>
</protein>
<dbReference type="Gene3D" id="3.20.20.70">
    <property type="entry name" value="Aldolase class I"/>
    <property type="match status" value="1"/>
</dbReference>
<feature type="domain" description="Glutamate synthase" evidence="2">
    <location>
        <begin position="292"/>
        <end position="419"/>
    </location>
</feature>
<dbReference type="Pfam" id="PF01645">
    <property type="entry name" value="Glu_synthase"/>
    <property type="match status" value="1"/>
</dbReference>
<dbReference type="OrthoDB" id="9758182at2"/>
<evidence type="ECO:0000313" key="4">
    <source>
        <dbReference type="Proteomes" id="UP000182517"/>
    </source>
</evidence>
<evidence type="ECO:0000259" key="2">
    <source>
        <dbReference type="Pfam" id="PF01645"/>
    </source>
</evidence>
<organism evidence="3 4">
    <name type="scientific">Syntrophotalea acetylenivorans</name>
    <dbReference type="NCBI Taxonomy" id="1842532"/>
    <lineage>
        <taxon>Bacteria</taxon>
        <taxon>Pseudomonadati</taxon>
        <taxon>Thermodesulfobacteriota</taxon>
        <taxon>Desulfuromonadia</taxon>
        <taxon>Desulfuromonadales</taxon>
        <taxon>Syntrophotaleaceae</taxon>
        <taxon>Syntrophotalea</taxon>
    </lineage>
</organism>
<evidence type="ECO:0000256" key="1">
    <source>
        <dbReference type="ARBA" id="ARBA00009716"/>
    </source>
</evidence>
<name>A0A1L3GP84_9BACT</name>
<gene>
    <name evidence="3" type="ORF">A7E78_07705</name>
</gene>
<dbReference type="Proteomes" id="UP000182517">
    <property type="component" value="Chromosome"/>
</dbReference>
<dbReference type="GO" id="GO:0006537">
    <property type="term" value="P:glutamate biosynthetic process"/>
    <property type="evidence" value="ECO:0007669"/>
    <property type="project" value="InterPro"/>
</dbReference>
<reference evidence="3 4" key="1">
    <citation type="journal article" date="2017" name="Genome Announc.">
        <title>Complete Genome Sequences of Two Acetylene-Fermenting Pelobacter acetylenicus Strains.</title>
        <authorList>
            <person name="Sutton J.M."/>
            <person name="Baesman S.M."/>
            <person name="Fierst J.L."/>
            <person name="Poret-Peterson A.T."/>
            <person name="Oremland R.S."/>
            <person name="Dunlap D.S."/>
            <person name="Akob D.M."/>
        </authorList>
    </citation>
    <scope>NUCLEOTIDE SEQUENCE [LARGE SCALE GENOMIC DNA]</scope>
    <source>
        <strain evidence="3 4">SFB93</strain>
    </source>
</reference>
<dbReference type="GO" id="GO:0015930">
    <property type="term" value="F:glutamate synthase activity"/>
    <property type="evidence" value="ECO:0007669"/>
    <property type="project" value="InterPro"/>
</dbReference>
<sequence length="548" mass="59284">MFQWPKTNDALGTVNRGEPCESGLCTLCTADCKGKCETWLSCLIGRKLLYPRSFGRTTSGSGNVSAVGVGYHALRIQGYAYGAHGLPSGLSNDPDDCIFPNVSVETEFGAEVKTRCRLPIMTGALGSTFVAADYWNSFAVGAALCGFPIVVGENVVGVDKEAQIVNGKVTTSPELDRRIDSFFRYYDGYGAIIVQLNVEDTRNGVAEYLIKKYGDRVIIELKWGQGAKDIGGEIQVTTLEYALFLKKRGYVVDPDPGDPVVQEAFKNRAITSFARHSRLGATNLDSAAQVREEFLTSVAYLRQLGFKRISLKTGAYGMEALALAIRLSAEAGLDLLTVDGAGGGTGMSPWNMMEHWGIPSLTLHAKTYEYCALLAQGDQQVPDISLAGGFAREDHLFKALALGAPYAKLVCMGRAPMIAGFLGNNIQGVFQPDNRAELKGSWEELPTTVKEAGIYPEEIFAGWESVKKKVGAAEMKNIPFGAVAMYGYADKLACGLQQFMAGARKFNLTEICRDDLMAANRETAAETGLPFMTTAQDDTARQIIAGKF</sequence>
<keyword evidence="4" id="KW-1185">Reference proteome</keyword>